<organism evidence="3 4">
    <name type="scientific">Roseibium sediminicola</name>
    <dbReference type="NCBI Taxonomy" id="2933272"/>
    <lineage>
        <taxon>Bacteria</taxon>
        <taxon>Pseudomonadati</taxon>
        <taxon>Pseudomonadota</taxon>
        <taxon>Alphaproteobacteria</taxon>
        <taxon>Hyphomicrobiales</taxon>
        <taxon>Stappiaceae</taxon>
        <taxon>Roseibium</taxon>
    </lineage>
</organism>
<proteinExistence type="predicted"/>
<keyword evidence="4" id="KW-1185">Reference proteome</keyword>
<name>A0ABT0GY73_9HYPH</name>
<accession>A0ABT0GY73</accession>
<keyword evidence="1" id="KW-0175">Coiled coil</keyword>
<evidence type="ECO:0000256" key="2">
    <source>
        <dbReference type="SAM" id="SignalP"/>
    </source>
</evidence>
<feature type="coiled-coil region" evidence="1">
    <location>
        <begin position="57"/>
        <end position="91"/>
    </location>
</feature>
<feature type="chain" id="PRO_5046624016" evidence="2">
    <location>
        <begin position="23"/>
        <end position="189"/>
    </location>
</feature>
<evidence type="ECO:0000256" key="1">
    <source>
        <dbReference type="SAM" id="Coils"/>
    </source>
</evidence>
<evidence type="ECO:0000313" key="3">
    <source>
        <dbReference type="EMBL" id="MCK7614394.1"/>
    </source>
</evidence>
<evidence type="ECO:0000313" key="4">
    <source>
        <dbReference type="Proteomes" id="UP001431221"/>
    </source>
</evidence>
<gene>
    <name evidence="3" type="ORF">M0H32_19665</name>
</gene>
<protein>
    <submittedName>
        <fullName evidence="3">Uncharacterized protein</fullName>
    </submittedName>
</protein>
<comment type="caution">
    <text evidence="3">The sequence shown here is derived from an EMBL/GenBank/DDBJ whole genome shotgun (WGS) entry which is preliminary data.</text>
</comment>
<dbReference type="Proteomes" id="UP001431221">
    <property type="component" value="Unassembled WGS sequence"/>
</dbReference>
<reference evidence="3" key="1">
    <citation type="submission" date="2022-04" db="EMBL/GenBank/DDBJ databases">
        <title>Roseibium sp. CAU 1639 isolated from mud.</title>
        <authorList>
            <person name="Kim W."/>
        </authorList>
    </citation>
    <scope>NUCLEOTIDE SEQUENCE</scope>
    <source>
        <strain evidence="3">CAU 1639</strain>
    </source>
</reference>
<feature type="signal peptide" evidence="2">
    <location>
        <begin position="1"/>
        <end position="22"/>
    </location>
</feature>
<dbReference type="RefSeq" id="WP_248156937.1">
    <property type="nucleotide sequence ID" value="NZ_JALNMJ010000015.1"/>
</dbReference>
<sequence>MAGVLRLLILSLFALQMMPVGAYPVFNIGSNTDAAVESLKAAQSLVQTMQSLTKTLALAEEGELAEAEKTLEAVEAEITNANAVIAQMLENHDSFGDVDLSRLREPEFRYLQNFLRRQGIEITDASSRDLVVAYSRASGALERMVRNALRRDDFSESGNAIDYDSFSIATGPVIGDLIGVGGCITKLLK</sequence>
<dbReference type="EMBL" id="JALNMJ010000015">
    <property type="protein sequence ID" value="MCK7614394.1"/>
    <property type="molecule type" value="Genomic_DNA"/>
</dbReference>
<keyword evidence="2" id="KW-0732">Signal</keyword>